<feature type="domain" description="Amidase" evidence="1">
    <location>
        <begin position="26"/>
        <end position="443"/>
    </location>
</feature>
<dbReference type="InterPro" id="IPR020556">
    <property type="entry name" value="Amidase_CS"/>
</dbReference>
<gene>
    <name evidence="2" type="ORF">ASILVAE211_11005</name>
</gene>
<keyword evidence="3" id="KW-1185">Reference proteome</keyword>
<sequence>MTDLSLLSAQDLAVGYRSGAFSPVDAVDALLARIHRLNPRLHAFIDLYADDARLAAEGAALLLRAGHDLGPLHGIPFAIKDLIEVAGKPYAAGSKIHLGRPARQTAQVVRKLVQAGAIMLGKVHTVEFAFGGWGTNLHLGTPRNPWSAEAHYTPGGSSSGSGVAVGARLAPLAIGTDTGGSVRIPASFNGITGLKVTRGRISNTGIEPLSPTLDTPGPMARTVEDAAVMYRAMQGADPADALTFGIIPEDPLPGLKRGVAGLRLGRITGSDCGVIWDNEVAAAYEAATEVLARLGATIVPIRLPGPFSDYARLSHVVMAAEAYAAHGHLAEDAASPMGEPVRARILAGRVAAKDYLQLLWRRPDMQAEFLAAMDGVDALLTPTTPYPARAVEGVDETTAPSEMTRVVNLLGLCALALPDGFSAQGLPLSLQIIGRPFAEAEVLRIGFAYQQATDWHLRAPAL</sequence>
<dbReference type="InterPro" id="IPR023631">
    <property type="entry name" value="Amidase_dom"/>
</dbReference>
<dbReference type="RefSeq" id="WP_227321374.1">
    <property type="nucleotide sequence ID" value="NZ_JAESVB010000004.1"/>
</dbReference>
<dbReference type="EMBL" id="JAESVB010000004">
    <property type="protein sequence ID" value="MCB8875712.1"/>
    <property type="molecule type" value="Genomic_DNA"/>
</dbReference>
<dbReference type="PANTHER" id="PTHR11895">
    <property type="entry name" value="TRANSAMIDASE"/>
    <property type="match status" value="1"/>
</dbReference>
<dbReference type="PROSITE" id="PS00571">
    <property type="entry name" value="AMIDASES"/>
    <property type="match status" value="1"/>
</dbReference>
<reference evidence="2" key="1">
    <citation type="journal article" date="2021" name="Microorganisms">
        <title>Acidisoma silvae sp. nov. and Acidisomacellulosilytica sp. nov., Two Acidophilic Bacteria Isolated from Decaying Wood, Hydrolyzing Cellulose and Producing Poly-3-hydroxybutyrate.</title>
        <authorList>
            <person name="Mieszkin S."/>
            <person name="Pouder E."/>
            <person name="Uroz S."/>
            <person name="Simon-Colin C."/>
            <person name="Alain K."/>
        </authorList>
    </citation>
    <scope>NUCLEOTIDE SEQUENCE</scope>
    <source>
        <strain evidence="2">HW T2.11</strain>
    </source>
</reference>
<dbReference type="InterPro" id="IPR036928">
    <property type="entry name" value="AS_sf"/>
</dbReference>
<dbReference type="GO" id="GO:0003824">
    <property type="term" value="F:catalytic activity"/>
    <property type="evidence" value="ECO:0007669"/>
    <property type="project" value="InterPro"/>
</dbReference>
<name>A0A963YSI2_9PROT</name>
<accession>A0A963YSI2</accession>
<dbReference type="AlphaFoldDB" id="A0A963YSI2"/>
<organism evidence="2 3">
    <name type="scientific">Acidisoma silvae</name>
    <dbReference type="NCBI Taxonomy" id="2802396"/>
    <lineage>
        <taxon>Bacteria</taxon>
        <taxon>Pseudomonadati</taxon>
        <taxon>Pseudomonadota</taxon>
        <taxon>Alphaproteobacteria</taxon>
        <taxon>Acetobacterales</taxon>
        <taxon>Acidocellaceae</taxon>
        <taxon>Acidisoma</taxon>
    </lineage>
</organism>
<dbReference type="Pfam" id="PF01425">
    <property type="entry name" value="Amidase"/>
    <property type="match status" value="1"/>
</dbReference>
<reference evidence="2" key="2">
    <citation type="submission" date="2021-01" db="EMBL/GenBank/DDBJ databases">
        <authorList>
            <person name="Mieszkin S."/>
            <person name="Pouder E."/>
            <person name="Alain K."/>
        </authorList>
    </citation>
    <scope>NUCLEOTIDE SEQUENCE</scope>
    <source>
        <strain evidence="2">HW T2.11</strain>
    </source>
</reference>
<dbReference type="InterPro" id="IPR000120">
    <property type="entry name" value="Amidase"/>
</dbReference>
<comment type="caution">
    <text evidence="2">The sequence shown here is derived from an EMBL/GenBank/DDBJ whole genome shotgun (WGS) entry which is preliminary data.</text>
</comment>
<evidence type="ECO:0000313" key="2">
    <source>
        <dbReference type="EMBL" id="MCB8875712.1"/>
    </source>
</evidence>
<dbReference type="PANTHER" id="PTHR11895:SF176">
    <property type="entry name" value="AMIDASE AMID-RELATED"/>
    <property type="match status" value="1"/>
</dbReference>
<evidence type="ECO:0000313" key="3">
    <source>
        <dbReference type="Proteomes" id="UP000708298"/>
    </source>
</evidence>
<dbReference type="Proteomes" id="UP000708298">
    <property type="component" value="Unassembled WGS sequence"/>
</dbReference>
<proteinExistence type="predicted"/>
<evidence type="ECO:0000259" key="1">
    <source>
        <dbReference type="Pfam" id="PF01425"/>
    </source>
</evidence>
<protein>
    <submittedName>
        <fullName evidence="2">Amidase</fullName>
    </submittedName>
</protein>
<dbReference type="Gene3D" id="3.90.1300.10">
    <property type="entry name" value="Amidase signature (AS) domain"/>
    <property type="match status" value="1"/>
</dbReference>
<dbReference type="SUPFAM" id="SSF75304">
    <property type="entry name" value="Amidase signature (AS) enzymes"/>
    <property type="match status" value="1"/>
</dbReference>